<dbReference type="Proteomes" id="UP000660885">
    <property type="component" value="Unassembled WGS sequence"/>
</dbReference>
<dbReference type="InterPro" id="IPR005493">
    <property type="entry name" value="RraA/RraA-like"/>
</dbReference>
<dbReference type="NCBIfam" id="NF006093">
    <property type="entry name" value="PRK08245.1"/>
    <property type="match status" value="1"/>
</dbReference>
<organism evidence="1 2">
    <name type="scientific">Belnapia arida</name>
    <dbReference type="NCBI Taxonomy" id="2804533"/>
    <lineage>
        <taxon>Bacteria</taxon>
        <taxon>Pseudomonadati</taxon>
        <taxon>Pseudomonadota</taxon>
        <taxon>Alphaproteobacteria</taxon>
        <taxon>Acetobacterales</taxon>
        <taxon>Roseomonadaceae</taxon>
        <taxon>Belnapia</taxon>
    </lineage>
</organism>
<dbReference type="SUPFAM" id="SSF89562">
    <property type="entry name" value="RraA-like"/>
    <property type="match status" value="1"/>
</dbReference>
<comment type="caution">
    <text evidence="1">The sequence shown here is derived from an EMBL/GenBank/DDBJ whole genome shotgun (WGS) entry which is preliminary data.</text>
</comment>
<dbReference type="CDD" id="cd16841">
    <property type="entry name" value="RraA_family"/>
    <property type="match status" value="1"/>
</dbReference>
<proteinExistence type="predicted"/>
<dbReference type="RefSeq" id="WP_202832629.1">
    <property type="nucleotide sequence ID" value="NZ_JAETWB010000006.1"/>
</dbReference>
<accession>A0ABS1U3Z2</accession>
<evidence type="ECO:0000313" key="1">
    <source>
        <dbReference type="EMBL" id="MBL6079397.1"/>
    </source>
</evidence>
<dbReference type="Pfam" id="PF03737">
    <property type="entry name" value="RraA-like"/>
    <property type="match status" value="1"/>
</dbReference>
<dbReference type="PANTHER" id="PTHR33254:SF16">
    <property type="entry name" value="BLR3842 PROTEIN"/>
    <property type="match status" value="1"/>
</dbReference>
<dbReference type="InterPro" id="IPR036704">
    <property type="entry name" value="RraA/RraA-like_sf"/>
</dbReference>
<dbReference type="PANTHER" id="PTHR33254">
    <property type="entry name" value="4-HYDROXY-4-METHYL-2-OXOGLUTARATE ALDOLASE 3-RELATED"/>
    <property type="match status" value="1"/>
</dbReference>
<protein>
    <submittedName>
        <fullName evidence="1">Ribonuclease activity regulator RraA</fullName>
    </submittedName>
</protein>
<dbReference type="Gene3D" id="3.50.30.40">
    <property type="entry name" value="Ribonuclease E inhibitor RraA/RraA-like"/>
    <property type="match status" value="1"/>
</dbReference>
<sequence length="236" mass="25670">MNPDTRRKLTEVSTATLTTVLFKHGFRNLFLQGPRLVNPAAPRLVGPAYTLRYIPAREDLDTLDAFLDPGHPQRKGVEECPPGSVFVIDSRGDPRAASAGGILLTRLMTRGVAGAVTDGGFRDTPEIAEMPWPVYHAAPSAPTNLIRHHAVDLNLPIACGEVPVYPGDIMVGDGEGVVCIPAHLADQVADEAHEQTVGEDFVQERVAAGHTIRGLYPMTDPKNRELFAAWRKKRGR</sequence>
<evidence type="ECO:0000313" key="2">
    <source>
        <dbReference type="Proteomes" id="UP000660885"/>
    </source>
</evidence>
<name>A0ABS1U3Z2_9PROT</name>
<dbReference type="EMBL" id="JAETWB010000006">
    <property type="protein sequence ID" value="MBL6079397.1"/>
    <property type="molecule type" value="Genomic_DNA"/>
</dbReference>
<reference evidence="1 2" key="1">
    <citation type="submission" date="2021-01" db="EMBL/GenBank/DDBJ databases">
        <title>Belnapia mucosa sp. nov. and Belnapia arida sp. nov., isolated from the Tabernas Desert (Almeria, Spain).</title>
        <authorList>
            <person name="Molina-Menor E."/>
            <person name="Vidal-Verdu A."/>
            <person name="Calonge A."/>
            <person name="Satari L."/>
            <person name="Pereto J."/>
            <person name="Porcar M."/>
        </authorList>
    </citation>
    <scope>NUCLEOTIDE SEQUENCE [LARGE SCALE GENOMIC DNA]</scope>
    <source>
        <strain evidence="1 2">T18</strain>
    </source>
</reference>
<keyword evidence="2" id="KW-1185">Reference proteome</keyword>
<gene>
    <name evidence="1" type="ORF">JMJ56_15365</name>
</gene>